<proteinExistence type="predicted"/>
<sequence>MINHITNTNSIYQSIMNNSNSEMVENTEPSVNRTTKKSA</sequence>
<name>F4Q3P9_CACFS</name>
<keyword evidence="3" id="KW-1185">Reference proteome</keyword>
<reference evidence="3" key="1">
    <citation type="journal article" date="2011" name="Genome Res.">
        <title>Phylogeny-wide analysis of social amoeba genomes highlights ancient origins for complex intercellular communication.</title>
        <authorList>
            <person name="Heidel A.J."/>
            <person name="Lawal H.M."/>
            <person name="Felder M."/>
            <person name="Schilde C."/>
            <person name="Helps N.R."/>
            <person name="Tunggal B."/>
            <person name="Rivero F."/>
            <person name="John U."/>
            <person name="Schleicher M."/>
            <person name="Eichinger L."/>
            <person name="Platzer M."/>
            <person name="Noegel A.A."/>
            <person name="Schaap P."/>
            <person name="Gloeckner G."/>
        </authorList>
    </citation>
    <scope>NUCLEOTIDE SEQUENCE [LARGE SCALE GENOMIC DNA]</scope>
    <source>
        <strain evidence="3">SH3</strain>
    </source>
</reference>
<dbReference type="AlphaFoldDB" id="F4Q3P9"/>
<feature type="region of interest" description="Disordered" evidence="1">
    <location>
        <begin position="16"/>
        <end position="39"/>
    </location>
</feature>
<accession>F4Q3P9</accession>
<feature type="compositionally biased region" description="Polar residues" evidence="1">
    <location>
        <begin position="16"/>
        <end position="33"/>
    </location>
</feature>
<protein>
    <submittedName>
        <fullName evidence="2">Uncharacterized protein</fullName>
    </submittedName>
</protein>
<organism evidence="2 3">
    <name type="scientific">Cavenderia fasciculata</name>
    <name type="common">Slime mold</name>
    <name type="synonym">Dictyostelium fasciculatum</name>
    <dbReference type="NCBI Taxonomy" id="261658"/>
    <lineage>
        <taxon>Eukaryota</taxon>
        <taxon>Amoebozoa</taxon>
        <taxon>Evosea</taxon>
        <taxon>Eumycetozoa</taxon>
        <taxon>Dictyostelia</taxon>
        <taxon>Acytosteliales</taxon>
        <taxon>Cavenderiaceae</taxon>
        <taxon>Cavenderia</taxon>
    </lineage>
</organism>
<dbReference type="EMBL" id="GL883021">
    <property type="protein sequence ID" value="EGG16865.1"/>
    <property type="molecule type" value="Genomic_DNA"/>
</dbReference>
<evidence type="ECO:0000256" key="1">
    <source>
        <dbReference type="SAM" id="MobiDB-lite"/>
    </source>
</evidence>
<dbReference type="Proteomes" id="UP000007797">
    <property type="component" value="Unassembled WGS sequence"/>
</dbReference>
<evidence type="ECO:0000313" key="2">
    <source>
        <dbReference type="EMBL" id="EGG16865.1"/>
    </source>
</evidence>
<dbReference type="GeneID" id="14868913"/>
<gene>
    <name evidence="2" type="ORF">DFA_07845</name>
</gene>
<evidence type="ECO:0000313" key="3">
    <source>
        <dbReference type="Proteomes" id="UP000007797"/>
    </source>
</evidence>
<dbReference type="RefSeq" id="XP_004355339.1">
    <property type="nucleotide sequence ID" value="XM_004355287.1"/>
</dbReference>
<dbReference type="KEGG" id="dfa:DFA_07845"/>